<sequence length="121" mass="13031">MKHSLSQPSAALSARLVSQVSFKERFPAGRLKPPVGLMPGNVRSLSDLHLLLAPDDASLPGINLTALPAWIESSFGDNELAEAIRAAADAAPNYAESCLAVYDVVGWRLEQARMFQKEAEV</sequence>
<evidence type="ECO:0000313" key="1">
    <source>
        <dbReference type="EMBL" id="SHJ65866.1"/>
    </source>
</evidence>
<dbReference type="RefSeq" id="WP_072909421.1">
    <property type="nucleotide sequence ID" value="NZ_FQZT01000012.1"/>
</dbReference>
<keyword evidence="2" id="KW-1185">Reference proteome</keyword>
<dbReference type="STRING" id="1122189.SAMN02745165_02858"/>
<reference evidence="1 2" key="1">
    <citation type="submission" date="2016-11" db="EMBL/GenBank/DDBJ databases">
        <authorList>
            <person name="Jaros S."/>
            <person name="Januszkiewicz K."/>
            <person name="Wedrychowicz H."/>
        </authorList>
    </citation>
    <scope>NUCLEOTIDE SEQUENCE [LARGE SCALE GENOMIC DNA]</scope>
    <source>
        <strain evidence="1 2">DSM 5091</strain>
    </source>
</reference>
<dbReference type="AlphaFoldDB" id="A0A1M6L3U7"/>
<dbReference type="EMBL" id="FQZT01000012">
    <property type="protein sequence ID" value="SHJ65866.1"/>
    <property type="molecule type" value="Genomic_DNA"/>
</dbReference>
<gene>
    <name evidence="1" type="ORF">SAMN02745165_02858</name>
</gene>
<dbReference type="Proteomes" id="UP000184171">
    <property type="component" value="Unassembled WGS sequence"/>
</dbReference>
<evidence type="ECO:0000313" key="2">
    <source>
        <dbReference type="Proteomes" id="UP000184171"/>
    </source>
</evidence>
<name>A0A1M6L3U7_MALRU</name>
<protein>
    <submittedName>
        <fullName evidence="1">Uncharacterized protein</fullName>
    </submittedName>
</protein>
<accession>A0A1M6L3U7</accession>
<proteinExistence type="predicted"/>
<organism evidence="1 2">
    <name type="scientific">Malonomonas rubra DSM 5091</name>
    <dbReference type="NCBI Taxonomy" id="1122189"/>
    <lineage>
        <taxon>Bacteria</taxon>
        <taxon>Pseudomonadati</taxon>
        <taxon>Thermodesulfobacteriota</taxon>
        <taxon>Desulfuromonadia</taxon>
        <taxon>Desulfuromonadales</taxon>
        <taxon>Geopsychrobacteraceae</taxon>
        <taxon>Malonomonas</taxon>
    </lineage>
</organism>